<name>A0A0R3RAH4_9BILA</name>
<organism evidence="1">
    <name type="scientific">Brugia timori</name>
    <dbReference type="NCBI Taxonomy" id="42155"/>
    <lineage>
        <taxon>Eukaryota</taxon>
        <taxon>Metazoa</taxon>
        <taxon>Ecdysozoa</taxon>
        <taxon>Nematoda</taxon>
        <taxon>Chromadorea</taxon>
        <taxon>Rhabditida</taxon>
        <taxon>Spirurina</taxon>
        <taxon>Spiruromorpha</taxon>
        <taxon>Filarioidea</taxon>
        <taxon>Onchocercidae</taxon>
        <taxon>Brugia</taxon>
    </lineage>
</organism>
<dbReference type="AlphaFoldDB" id="A0A0R3RAH4"/>
<evidence type="ECO:0000313" key="1">
    <source>
        <dbReference type="WBParaSite" id="BTMF_0001703701-mRNA-1"/>
    </source>
</evidence>
<protein>
    <submittedName>
        <fullName evidence="1">Ovule protein</fullName>
    </submittedName>
</protein>
<accession>A0A0R3RAH4</accession>
<proteinExistence type="predicted"/>
<dbReference type="WBParaSite" id="BTMF_0001703701-mRNA-1">
    <property type="protein sequence ID" value="BTMF_0001703701-mRNA-1"/>
    <property type="gene ID" value="BTMF_0001703701"/>
</dbReference>
<reference evidence="1" key="1">
    <citation type="submission" date="2017-02" db="UniProtKB">
        <authorList>
            <consortium name="WormBaseParasite"/>
        </authorList>
    </citation>
    <scope>IDENTIFICATION</scope>
</reference>
<sequence>LSGGWRKREQICFGSKTFIITFTYISSNSHHYVPQTLHIILLRIRFYYLCNSSL</sequence>